<dbReference type="Gene3D" id="1.20.58.340">
    <property type="entry name" value="Magnesium transport protein CorA, transmembrane region"/>
    <property type="match status" value="2"/>
</dbReference>
<dbReference type="SUPFAM" id="SSF144083">
    <property type="entry name" value="Magnesium transport protein CorA, transmembrane region"/>
    <property type="match status" value="1"/>
</dbReference>
<evidence type="ECO:0000313" key="8">
    <source>
        <dbReference type="Proteomes" id="UP001220324"/>
    </source>
</evidence>
<sequence length="373" mass="41721">MGPTVSPGRAYSALEEKLGTAESAGDTRYSFFNSNLDTVTHANDFSQLQSTCEPFKDFRETGVHKGLWWLHVASPSDDDIEFLSRMFGLHPLTTEDIKVRELREKVELFGSYYFVSVLPPRQLGLTNAPNSSAANFYGIVFPEGILSITFGDGQDPAHVWKRIKDHQSDFSPTSDWICYALIDDIVDGFAPLIDRVQTGVEMMEDGLSITRPDEIGLALQNISKCRKEVTQIRRLLHDKTDLIRCFARHCGYSGATAAEITIYLRDIQDHVLTMMSNLTSAEQMLSRSQSKYLGRLEFDSTCMRNSLAGTLSRVTIIGTIIVTMQVISGSFGMNVNVPGQYVEGNVKWWLSILAFILGFSVLFIAFAKRARII</sequence>
<reference evidence="7 8" key="1">
    <citation type="journal article" date="2023" name="IMA Fungus">
        <title>Comparative genomic study of the Penicillium genus elucidates a diverse pangenome and 15 lateral gene transfer events.</title>
        <authorList>
            <person name="Petersen C."/>
            <person name="Sorensen T."/>
            <person name="Nielsen M.R."/>
            <person name="Sondergaard T.E."/>
            <person name="Sorensen J.L."/>
            <person name="Fitzpatrick D.A."/>
            <person name="Frisvad J.C."/>
            <person name="Nielsen K.L."/>
        </authorList>
    </citation>
    <scope>NUCLEOTIDE SEQUENCE [LARGE SCALE GENOMIC DNA]</scope>
    <source>
        <strain evidence="7 8">IBT 35679</strain>
    </source>
</reference>
<evidence type="ECO:0000313" key="7">
    <source>
        <dbReference type="EMBL" id="KAJ5524077.1"/>
    </source>
</evidence>
<gene>
    <name evidence="7" type="ORF">N7494_010727</name>
</gene>
<comment type="similarity">
    <text evidence="2">Belongs to the CorA metal ion transporter (MIT) (TC 1.A.35) family.</text>
</comment>
<dbReference type="Gene3D" id="3.30.460.20">
    <property type="entry name" value="CorA soluble domain-like"/>
    <property type="match status" value="1"/>
</dbReference>
<dbReference type="GO" id="GO:0010961">
    <property type="term" value="P:intracellular magnesium ion homeostasis"/>
    <property type="evidence" value="ECO:0007669"/>
    <property type="project" value="TreeGrafter"/>
</dbReference>
<evidence type="ECO:0000256" key="3">
    <source>
        <dbReference type="ARBA" id="ARBA00022692"/>
    </source>
</evidence>
<comment type="subcellular location">
    <subcellularLocation>
        <location evidence="1">Membrane</location>
        <topology evidence="1">Multi-pass membrane protein</topology>
    </subcellularLocation>
</comment>
<dbReference type="Proteomes" id="UP001220324">
    <property type="component" value="Unassembled WGS sequence"/>
</dbReference>
<dbReference type="FunFam" id="1.20.58.340:FF:000027">
    <property type="entry name" value="CorA family metal ion transporter (Eurofung)"/>
    <property type="match status" value="1"/>
</dbReference>
<keyword evidence="8" id="KW-1185">Reference proteome</keyword>
<dbReference type="InterPro" id="IPR045863">
    <property type="entry name" value="CorA_TM1_TM2"/>
</dbReference>
<feature type="transmembrane region" description="Helical" evidence="6">
    <location>
        <begin position="348"/>
        <end position="367"/>
    </location>
</feature>
<dbReference type="CDD" id="cd12829">
    <property type="entry name" value="Alr1p-like"/>
    <property type="match status" value="1"/>
</dbReference>
<dbReference type="GO" id="GO:0015095">
    <property type="term" value="F:magnesium ion transmembrane transporter activity"/>
    <property type="evidence" value="ECO:0007669"/>
    <property type="project" value="InterPro"/>
</dbReference>
<organism evidence="7 8">
    <name type="scientific">Penicillium frequentans</name>
    <dbReference type="NCBI Taxonomy" id="3151616"/>
    <lineage>
        <taxon>Eukaryota</taxon>
        <taxon>Fungi</taxon>
        <taxon>Dikarya</taxon>
        <taxon>Ascomycota</taxon>
        <taxon>Pezizomycotina</taxon>
        <taxon>Eurotiomycetes</taxon>
        <taxon>Eurotiomycetidae</taxon>
        <taxon>Eurotiales</taxon>
        <taxon>Aspergillaceae</taxon>
        <taxon>Penicillium</taxon>
    </lineage>
</organism>
<dbReference type="GO" id="GO:0005886">
    <property type="term" value="C:plasma membrane"/>
    <property type="evidence" value="ECO:0007669"/>
    <property type="project" value="TreeGrafter"/>
</dbReference>
<dbReference type="InterPro" id="IPR045861">
    <property type="entry name" value="CorA_cytoplasmic_dom"/>
</dbReference>
<evidence type="ECO:0000256" key="2">
    <source>
        <dbReference type="ARBA" id="ARBA00009765"/>
    </source>
</evidence>
<dbReference type="InterPro" id="IPR002523">
    <property type="entry name" value="MgTranspt_CorA/ZnTranspt_ZntB"/>
</dbReference>
<comment type="caution">
    <text evidence="7">The sequence shown here is derived from an EMBL/GenBank/DDBJ whole genome shotgun (WGS) entry which is preliminary data.</text>
</comment>
<evidence type="ECO:0000256" key="5">
    <source>
        <dbReference type="ARBA" id="ARBA00023136"/>
    </source>
</evidence>
<dbReference type="PANTHER" id="PTHR21535">
    <property type="entry name" value="MAGNESIUM AND COBALT TRANSPORT PROTEIN/MITOCHONDRIAL IMPORT INNER MEMBRANE TRANSLOCASE SUBUNIT TIM8"/>
    <property type="match status" value="1"/>
</dbReference>
<protein>
    <submittedName>
        <fullName evidence="7">Uncharacterized protein</fullName>
    </submittedName>
</protein>
<dbReference type="InterPro" id="IPR044089">
    <property type="entry name" value="Alr1-like"/>
</dbReference>
<evidence type="ECO:0000256" key="1">
    <source>
        <dbReference type="ARBA" id="ARBA00004141"/>
    </source>
</evidence>
<dbReference type="AlphaFoldDB" id="A0AAD6G9E8"/>
<keyword evidence="5 6" id="KW-0472">Membrane</keyword>
<name>A0AAD6G9E8_9EURO</name>
<evidence type="ECO:0000256" key="4">
    <source>
        <dbReference type="ARBA" id="ARBA00022989"/>
    </source>
</evidence>
<dbReference type="Pfam" id="PF01544">
    <property type="entry name" value="CorA"/>
    <property type="match status" value="1"/>
</dbReference>
<proteinExistence type="inferred from homology"/>
<keyword evidence="4 6" id="KW-1133">Transmembrane helix</keyword>
<dbReference type="PANTHER" id="PTHR21535:SF94">
    <property type="entry name" value="CORA FAMILY METAL ION TRANSPORTER (EUROFUNG)"/>
    <property type="match status" value="1"/>
</dbReference>
<accession>A0AAD6G9E8</accession>
<feature type="transmembrane region" description="Helical" evidence="6">
    <location>
        <begin position="310"/>
        <end position="328"/>
    </location>
</feature>
<dbReference type="EMBL" id="JAQIZZ010000008">
    <property type="protein sequence ID" value="KAJ5524077.1"/>
    <property type="molecule type" value="Genomic_DNA"/>
</dbReference>
<keyword evidence="3 6" id="KW-0812">Transmembrane</keyword>
<evidence type="ECO:0000256" key="6">
    <source>
        <dbReference type="SAM" id="Phobius"/>
    </source>
</evidence>
<dbReference type="SUPFAM" id="SSF143865">
    <property type="entry name" value="CorA soluble domain-like"/>
    <property type="match status" value="1"/>
</dbReference>